<dbReference type="Gene3D" id="2.60.40.10">
    <property type="entry name" value="Immunoglobulins"/>
    <property type="match status" value="4"/>
</dbReference>
<evidence type="ECO:0000313" key="1">
    <source>
        <dbReference type="EMBL" id="AWV89827.1"/>
    </source>
</evidence>
<reference evidence="1 2" key="1">
    <citation type="submission" date="2018-06" db="EMBL/GenBank/DDBJ databases">
        <title>Lujinxingia sediminis gen. nov. sp. nov., a new facultative anaerobic member of the class Deltaproteobacteria, and proposal of Lujinxingaceae fam. nov.</title>
        <authorList>
            <person name="Guo L.-Y."/>
            <person name="Li C.-M."/>
            <person name="Wang S."/>
            <person name="Du Z.-J."/>
        </authorList>
    </citation>
    <scope>NUCLEOTIDE SEQUENCE [LARGE SCALE GENOMIC DNA]</scope>
    <source>
        <strain evidence="1 2">FA350</strain>
    </source>
</reference>
<dbReference type="EMBL" id="CP030032">
    <property type="protein sequence ID" value="AWV89827.1"/>
    <property type="molecule type" value="Genomic_DNA"/>
</dbReference>
<dbReference type="AlphaFoldDB" id="A0A2Z4FLE1"/>
<name>A0A2Z4FLE1_9DELT</name>
<dbReference type="KEGG" id="bsed:DN745_10940"/>
<sequence>MSALDRGIMQQRRNSMALFERRSSILIGIVLALSLGVATACSDDDGGTDNKNENISSKKLGQVTATPNPITFETVALGEETNVNVLISNSGESALRITNIALRENVGAPPQDMEEEFFREGDGWGKQNLSLEPGATHIVSVRYKPVNQNPDTGSVLIESNDPSNPQYVIPITTQGLAPKIFSPATVSFPRVTPPGPDSSTEDGPWRGAWKMTQVQNTGEAPLTISEIAVKGNNSRFDFSIPQPTAEEIADGLAPDPDNDTKQWPAALAPNERFDVRVWFAPDTNNPENDELIFKSDDPTTPEYSVNLVGNSGSPCIEVSPVGEVDFALSSIGNVSQKTVTITNCSPSSKLKLQDIEMTDDGGGVFEIKEGSLPVGLPEEPFILDEGGRANFVVTFSPTDEAAYTGMVRIKSDDPSQSTLDLPLNGRGTNNACPTAVATAKVVPGGRAGTSIQALPLETIQFDGTGSSDPDGTIQRYEWTILSAPAASSSRILPNGSATPEMFMDINGEYKVELKVFDDQNTVSCGEPAIITILVNSDTDIHIQLTWTSNGVQNNDVDLHYLHPSASRWASNAGGWDCYYGNKTPNWNVPGGNPTLDIDDLQGPGPENISHSNLENVTYKIGVHYFSDHGNGPAYATVEVRNRGILTFAARDKMLTHKQFWLVGYLNGRSRTVAAADIVTPDYP</sequence>
<dbReference type="Pfam" id="PF22352">
    <property type="entry name" value="K319L-like_PKD"/>
    <property type="match status" value="1"/>
</dbReference>
<organism evidence="1 2">
    <name type="scientific">Bradymonas sediminis</name>
    <dbReference type="NCBI Taxonomy" id="1548548"/>
    <lineage>
        <taxon>Bacteria</taxon>
        <taxon>Deltaproteobacteria</taxon>
        <taxon>Bradymonadales</taxon>
        <taxon>Bradymonadaceae</taxon>
        <taxon>Bradymonas</taxon>
    </lineage>
</organism>
<dbReference type="InterPro" id="IPR013783">
    <property type="entry name" value="Ig-like_fold"/>
</dbReference>
<accession>A0A2Z4FLE1</accession>
<gene>
    <name evidence="1" type="ORF">DN745_10940</name>
</gene>
<proteinExistence type="predicted"/>
<evidence type="ECO:0008006" key="3">
    <source>
        <dbReference type="Google" id="ProtNLM"/>
    </source>
</evidence>
<dbReference type="NCBIfam" id="NF012200">
    <property type="entry name" value="choice_anch_D"/>
    <property type="match status" value="2"/>
</dbReference>
<dbReference type="Proteomes" id="UP000249799">
    <property type="component" value="Chromosome"/>
</dbReference>
<protein>
    <recommendedName>
        <fullName evidence="3">Abnormal spindle-like microcephaly-associated protein ASH domain-containing protein</fullName>
    </recommendedName>
</protein>
<keyword evidence="2" id="KW-1185">Reference proteome</keyword>
<evidence type="ECO:0000313" key="2">
    <source>
        <dbReference type="Proteomes" id="UP000249799"/>
    </source>
</evidence>
<dbReference type="OrthoDB" id="5479562at2"/>